<accession>A0A1S3DWK1</accession>
<protein>
    <submittedName>
        <fullName evidence="3">Mucin-7-like</fullName>
    </submittedName>
</protein>
<dbReference type="AlphaFoldDB" id="A0A1S3DWK1"/>
<keyword evidence="2" id="KW-1185">Reference proteome</keyword>
<feature type="region of interest" description="Disordered" evidence="1">
    <location>
        <begin position="1"/>
        <end position="20"/>
    </location>
</feature>
<feature type="compositionally biased region" description="Pro residues" evidence="1">
    <location>
        <begin position="160"/>
        <end position="169"/>
    </location>
</feature>
<feature type="region of interest" description="Disordered" evidence="1">
    <location>
        <begin position="137"/>
        <end position="178"/>
    </location>
</feature>
<feature type="compositionally biased region" description="Polar residues" evidence="1">
    <location>
        <begin position="272"/>
        <end position="284"/>
    </location>
</feature>
<evidence type="ECO:0000256" key="1">
    <source>
        <dbReference type="SAM" id="MobiDB-lite"/>
    </source>
</evidence>
<organism evidence="2 3">
    <name type="scientific">Cicer arietinum</name>
    <name type="common">Chickpea</name>
    <name type="synonym">Garbanzo</name>
    <dbReference type="NCBI Taxonomy" id="3827"/>
    <lineage>
        <taxon>Eukaryota</taxon>
        <taxon>Viridiplantae</taxon>
        <taxon>Streptophyta</taxon>
        <taxon>Embryophyta</taxon>
        <taxon>Tracheophyta</taxon>
        <taxon>Spermatophyta</taxon>
        <taxon>Magnoliopsida</taxon>
        <taxon>eudicotyledons</taxon>
        <taxon>Gunneridae</taxon>
        <taxon>Pentapetalae</taxon>
        <taxon>rosids</taxon>
        <taxon>fabids</taxon>
        <taxon>Fabales</taxon>
        <taxon>Fabaceae</taxon>
        <taxon>Papilionoideae</taxon>
        <taxon>50 kb inversion clade</taxon>
        <taxon>NPAAA clade</taxon>
        <taxon>Hologalegina</taxon>
        <taxon>IRL clade</taxon>
        <taxon>Cicereae</taxon>
        <taxon>Cicer</taxon>
    </lineage>
</organism>
<sequence>MTTPMHPSTSLEKDENGKSVSEKEYQGMIGSLLYLTASRPDIVFASADTHSSAPQNAFPLSKNSFHWAAMSSLFSFSFPLLKSENLFLSLSSLHLLFFVFSPKAALHFSLNTTLPIHLLHSQSSIYRTTMARTKQSAHKNASLCTPYSSSSSYESMERSPSPPPRPTPPHTSSASPHSNTYQEILNLNPLSTLLPPLYTRPTPNIAQMPPHLRTQTTPRRCSVRVQSGIGTSKPLNPKPHYIIILGSKTDDSSDSCPPSATTPPNNPTSTSEKAPTNTKPTTPSKYAFSSKPSQSTPPHQKRRLINEIVSPLTTQNEPPLNPNHKQNP</sequence>
<proteinExistence type="predicted"/>
<feature type="compositionally biased region" description="Polar residues" evidence="1">
    <location>
        <begin position="1"/>
        <end position="10"/>
    </location>
</feature>
<gene>
    <name evidence="3" type="primary">LOC105851340</name>
</gene>
<evidence type="ECO:0000313" key="2">
    <source>
        <dbReference type="Proteomes" id="UP000087171"/>
    </source>
</evidence>
<feature type="region of interest" description="Disordered" evidence="1">
    <location>
        <begin position="198"/>
        <end position="328"/>
    </location>
</feature>
<name>A0A1S3DWK1_CICAR</name>
<feature type="compositionally biased region" description="Basic and acidic residues" evidence="1">
    <location>
        <begin position="11"/>
        <end position="20"/>
    </location>
</feature>
<feature type="compositionally biased region" description="Polar residues" evidence="1">
    <location>
        <begin position="213"/>
        <end position="234"/>
    </location>
</feature>
<evidence type="ECO:0000313" key="3">
    <source>
        <dbReference type="RefSeq" id="XP_012567544.1"/>
    </source>
</evidence>
<dbReference type="RefSeq" id="XP_012567544.1">
    <property type="nucleotide sequence ID" value="XM_012712090.1"/>
</dbReference>
<reference evidence="3" key="1">
    <citation type="submission" date="2025-08" db="UniProtKB">
        <authorList>
            <consortium name="RefSeq"/>
        </authorList>
    </citation>
    <scope>IDENTIFICATION</scope>
    <source>
        <tissue evidence="3">Etiolated seedlings</tissue>
    </source>
</reference>
<dbReference type="Proteomes" id="UP000087171">
    <property type="component" value="Unplaced"/>
</dbReference>
<feature type="compositionally biased region" description="Polar residues" evidence="1">
    <location>
        <begin position="311"/>
        <end position="328"/>
    </location>
</feature>